<dbReference type="InterPro" id="IPR000683">
    <property type="entry name" value="Gfo/Idh/MocA-like_OxRdtase_N"/>
</dbReference>
<feature type="domain" description="Gfo/Idh/MocA-like oxidoreductase N-terminal" evidence="1">
    <location>
        <begin position="1"/>
        <end position="121"/>
    </location>
</feature>
<dbReference type="Gene3D" id="3.30.360.10">
    <property type="entry name" value="Dihydrodipicolinate Reductase, domain 2"/>
    <property type="match status" value="1"/>
</dbReference>
<organism evidence="3 4">
    <name type="scientific">Candidatus Lambdaproteobacteria bacterium RIFOXYD2_FULL_56_26</name>
    <dbReference type="NCBI Taxonomy" id="1817773"/>
    <lineage>
        <taxon>Bacteria</taxon>
        <taxon>Pseudomonadati</taxon>
        <taxon>Pseudomonadota</taxon>
        <taxon>Candidatus Lambdaproteobacteria</taxon>
    </lineage>
</organism>
<dbReference type="SUPFAM" id="SSF51735">
    <property type="entry name" value="NAD(P)-binding Rossmann-fold domains"/>
    <property type="match status" value="1"/>
</dbReference>
<dbReference type="Pfam" id="PF01408">
    <property type="entry name" value="GFO_IDH_MocA"/>
    <property type="match status" value="1"/>
</dbReference>
<dbReference type="GO" id="GO:0000166">
    <property type="term" value="F:nucleotide binding"/>
    <property type="evidence" value="ECO:0007669"/>
    <property type="project" value="InterPro"/>
</dbReference>
<evidence type="ECO:0000259" key="1">
    <source>
        <dbReference type="Pfam" id="PF01408"/>
    </source>
</evidence>
<dbReference type="SUPFAM" id="SSF55347">
    <property type="entry name" value="Glyceraldehyde-3-phosphate dehydrogenase-like, C-terminal domain"/>
    <property type="match status" value="1"/>
</dbReference>
<dbReference type="Pfam" id="PF22725">
    <property type="entry name" value="GFO_IDH_MocA_C3"/>
    <property type="match status" value="1"/>
</dbReference>
<dbReference type="InterPro" id="IPR055170">
    <property type="entry name" value="GFO_IDH_MocA-like_dom"/>
</dbReference>
<evidence type="ECO:0000259" key="2">
    <source>
        <dbReference type="Pfam" id="PF22725"/>
    </source>
</evidence>
<dbReference type="Proteomes" id="UP000177583">
    <property type="component" value="Unassembled WGS sequence"/>
</dbReference>
<dbReference type="PANTHER" id="PTHR43377:SF6">
    <property type="entry name" value="GFO_IDH_MOCA-LIKE OXIDOREDUCTASE N-TERMINAL DOMAIN-CONTAINING PROTEIN"/>
    <property type="match status" value="1"/>
</dbReference>
<dbReference type="InterPro" id="IPR036291">
    <property type="entry name" value="NAD(P)-bd_dom_sf"/>
</dbReference>
<protein>
    <submittedName>
        <fullName evidence="3">Oxidoreductase</fullName>
    </submittedName>
</protein>
<sequence length="336" mass="37444">MKIAVIGYGYWGPNLVRNFSWAPNAQVKYVCDLDEKQLARVKGMFPNVEKTTTNLQEVLDDPQVEAVAISTPVRTHFPLAKAALLKGKHVMVEKPMTDSVAQAKELVKLADDKGLTLMTDHTFLYTGAVRKIKALIDSGDLGELYYFDSMRVNLGLFQSDVNVIWDLAPHDLSIMLYLINKKPTAVSATGVAHVAGQPENIAYMNVFFQDNTIAHFNVNWLSPVKVRQILIGGSKKMVLYDDMNNAEKVKVYDSGIQVTTKEEVYKAMISYRNGDVYSPKLDGAEALATECRHFLESITNKTKPLSDGHFGLEVVRILDAAQQSMDNRGAIVELDR</sequence>
<dbReference type="PANTHER" id="PTHR43377">
    <property type="entry name" value="BILIVERDIN REDUCTASE A"/>
    <property type="match status" value="1"/>
</dbReference>
<dbReference type="Gene3D" id="3.40.50.720">
    <property type="entry name" value="NAD(P)-binding Rossmann-like Domain"/>
    <property type="match status" value="1"/>
</dbReference>
<dbReference type="AlphaFoldDB" id="A0A1F6GVP0"/>
<reference evidence="3 4" key="1">
    <citation type="journal article" date="2016" name="Nat. Commun.">
        <title>Thousands of microbial genomes shed light on interconnected biogeochemical processes in an aquifer system.</title>
        <authorList>
            <person name="Anantharaman K."/>
            <person name="Brown C.T."/>
            <person name="Hug L.A."/>
            <person name="Sharon I."/>
            <person name="Castelle C.J."/>
            <person name="Probst A.J."/>
            <person name="Thomas B.C."/>
            <person name="Singh A."/>
            <person name="Wilkins M.J."/>
            <person name="Karaoz U."/>
            <person name="Brodie E.L."/>
            <person name="Williams K.H."/>
            <person name="Hubbard S.S."/>
            <person name="Banfield J.F."/>
        </authorList>
    </citation>
    <scope>NUCLEOTIDE SEQUENCE [LARGE SCALE GENOMIC DNA]</scope>
</reference>
<evidence type="ECO:0000313" key="4">
    <source>
        <dbReference type="Proteomes" id="UP000177583"/>
    </source>
</evidence>
<name>A0A1F6GVP0_9PROT</name>
<gene>
    <name evidence="3" type="ORF">A2557_05380</name>
</gene>
<feature type="domain" description="GFO/IDH/MocA-like oxidoreductase" evidence="2">
    <location>
        <begin position="129"/>
        <end position="237"/>
    </location>
</feature>
<proteinExistence type="predicted"/>
<accession>A0A1F6GVP0</accession>
<comment type="caution">
    <text evidence="3">The sequence shown here is derived from an EMBL/GenBank/DDBJ whole genome shotgun (WGS) entry which is preliminary data.</text>
</comment>
<dbReference type="InterPro" id="IPR051450">
    <property type="entry name" value="Gfo/Idh/MocA_Oxidoreductases"/>
</dbReference>
<evidence type="ECO:0000313" key="3">
    <source>
        <dbReference type="EMBL" id="OGH02111.1"/>
    </source>
</evidence>
<dbReference type="EMBL" id="MFNF01000025">
    <property type="protein sequence ID" value="OGH02111.1"/>
    <property type="molecule type" value="Genomic_DNA"/>
</dbReference>